<name>A0ABY2D6L5_9GAMM</name>
<evidence type="ECO:0000313" key="1">
    <source>
        <dbReference type="EMBL" id="TDA80712.1"/>
    </source>
</evidence>
<sequence length="87" mass="9807">MSGAAFARELQGDFAPEKVVTANHPTDLENRQIEVNALEDRDNEIRVIFAVDKLNEGWDVLNLFDIVRLYDTRDGKANKVGKTTMAE</sequence>
<proteinExistence type="predicted"/>
<comment type="caution">
    <text evidence="1">The sequence shown here is derived from an EMBL/GenBank/DDBJ whole genome shotgun (WGS) entry which is preliminary data.</text>
</comment>
<evidence type="ECO:0000313" key="2">
    <source>
        <dbReference type="Proteomes" id="UP000294823"/>
    </source>
</evidence>
<dbReference type="Proteomes" id="UP000294823">
    <property type="component" value="Unassembled WGS sequence"/>
</dbReference>
<gene>
    <name evidence="1" type="ORF">E0702_17725</name>
</gene>
<feature type="non-terminal residue" evidence="1">
    <location>
        <position position="87"/>
    </location>
</feature>
<protein>
    <submittedName>
        <fullName evidence="1">Type III deoxyribonuclease</fullName>
    </submittedName>
</protein>
<keyword evidence="2" id="KW-1185">Reference proteome</keyword>
<dbReference type="EMBL" id="SLTR01000542">
    <property type="protein sequence ID" value="TDA80712.1"/>
    <property type="molecule type" value="Genomic_DNA"/>
</dbReference>
<organism evidence="1 2">
    <name type="scientific">Halomonas marinisediminis</name>
    <dbReference type="NCBI Taxonomy" id="2546095"/>
    <lineage>
        <taxon>Bacteria</taxon>
        <taxon>Pseudomonadati</taxon>
        <taxon>Pseudomonadota</taxon>
        <taxon>Gammaproteobacteria</taxon>
        <taxon>Oceanospirillales</taxon>
        <taxon>Halomonadaceae</taxon>
        <taxon>Halomonas</taxon>
    </lineage>
</organism>
<reference evidence="1 2" key="1">
    <citation type="submission" date="2019-03" db="EMBL/GenBank/DDBJ databases">
        <title>Halomonas marinisediminis sp. nov., a moderately halophilic bacterium isolated from the Bohai Gulf.</title>
        <authorList>
            <person name="Ji X."/>
        </authorList>
    </citation>
    <scope>NUCLEOTIDE SEQUENCE [LARGE SCALE GENOMIC DNA]</scope>
    <source>
        <strain evidence="1 2">204</strain>
    </source>
</reference>
<feature type="non-terminal residue" evidence="1">
    <location>
        <position position="1"/>
    </location>
</feature>
<accession>A0ABY2D6L5</accession>
<dbReference type="RefSeq" id="WP_205742096.1">
    <property type="nucleotide sequence ID" value="NZ_SLTR01000542.1"/>
</dbReference>